<evidence type="ECO:0000259" key="2">
    <source>
        <dbReference type="PROSITE" id="PS50172"/>
    </source>
</evidence>
<keyword evidence="4" id="KW-1185">Reference proteome</keyword>
<dbReference type="EMBL" id="JAKJXP020000093">
    <property type="protein sequence ID" value="KAK7747136.1"/>
    <property type="molecule type" value="Genomic_DNA"/>
</dbReference>
<dbReference type="AlphaFoldDB" id="A0AAN9UHM0"/>
<dbReference type="InterPro" id="IPR001357">
    <property type="entry name" value="BRCT_dom"/>
</dbReference>
<dbReference type="InterPro" id="IPR036420">
    <property type="entry name" value="BRCT_dom_sf"/>
</dbReference>
<protein>
    <recommendedName>
        <fullName evidence="2">BRCT domain-containing protein</fullName>
    </recommendedName>
</protein>
<gene>
    <name evidence="3" type="ORF">SLS62_009191</name>
</gene>
<dbReference type="SUPFAM" id="SSF52113">
    <property type="entry name" value="BRCT domain"/>
    <property type="match status" value="1"/>
</dbReference>
<feature type="region of interest" description="Disordered" evidence="1">
    <location>
        <begin position="396"/>
        <end position="437"/>
    </location>
</feature>
<evidence type="ECO:0000313" key="3">
    <source>
        <dbReference type="EMBL" id="KAK7747136.1"/>
    </source>
</evidence>
<comment type="caution">
    <text evidence="3">The sequence shown here is derived from an EMBL/GenBank/DDBJ whole genome shotgun (WGS) entry which is preliminary data.</text>
</comment>
<sequence length="452" mass="50263">MSSRAKKAPRAPATKPIFAGCVVALAGSDLGRENWKEADVARWVAAWGGAFSADVDGATTTHLLATAAQYQDPKNKRVGRAKRLLLHQGKGKATGTANATASPLQHIVTPDWLEDSITKKKRLPEKQYSLREAQRRENAQRRREERVERGIEKGKRLVNDCINHIYCDRTFFRYEIELTRNDEESGNVGQKYQICVSPFLRHLARVDELPRKKLRITTTLPTYPFPKKRFFQGLSSNVSVQKIWESHGKPHHYQMTAKYYSKPRDSQPAIHRFPEETPALFDPVFDHFKRFFRKKTKIEWDERLAKVGSRPKKYWQYQPPTGGKPVGLVKGELPSIFGDGSNIVIHRDEDSNDGGGGSGSHGNDTPVIANQQTTATAGETTASPDTTGLDDTAAAEIFGDDHGDDDVVMTDASAQQLGNPDPPIVGDENNNRGDDSGMTARVMMLAEAVEGK</sequence>
<name>A0AAN9UHM0_9PEZI</name>
<dbReference type="PROSITE" id="PS50172">
    <property type="entry name" value="BRCT"/>
    <property type="match status" value="1"/>
</dbReference>
<reference evidence="3 4" key="1">
    <citation type="submission" date="2024-02" db="EMBL/GenBank/DDBJ databases">
        <title>De novo assembly and annotation of 12 fungi associated with fruit tree decline syndrome in Ontario, Canada.</title>
        <authorList>
            <person name="Sulman M."/>
            <person name="Ellouze W."/>
            <person name="Ilyukhin E."/>
        </authorList>
    </citation>
    <scope>NUCLEOTIDE SEQUENCE [LARGE SCALE GENOMIC DNA]</scope>
    <source>
        <strain evidence="3 4">M11/M66-122</strain>
    </source>
</reference>
<dbReference type="Proteomes" id="UP001320420">
    <property type="component" value="Unassembled WGS sequence"/>
</dbReference>
<feature type="domain" description="BRCT" evidence="2">
    <location>
        <begin position="13"/>
        <end position="130"/>
    </location>
</feature>
<evidence type="ECO:0000313" key="4">
    <source>
        <dbReference type="Proteomes" id="UP001320420"/>
    </source>
</evidence>
<organism evidence="3 4">
    <name type="scientific">Diatrype stigma</name>
    <dbReference type="NCBI Taxonomy" id="117547"/>
    <lineage>
        <taxon>Eukaryota</taxon>
        <taxon>Fungi</taxon>
        <taxon>Dikarya</taxon>
        <taxon>Ascomycota</taxon>
        <taxon>Pezizomycotina</taxon>
        <taxon>Sordariomycetes</taxon>
        <taxon>Xylariomycetidae</taxon>
        <taxon>Xylariales</taxon>
        <taxon>Diatrypaceae</taxon>
        <taxon>Diatrype</taxon>
    </lineage>
</organism>
<feature type="region of interest" description="Disordered" evidence="1">
    <location>
        <begin position="340"/>
        <end position="367"/>
    </location>
</feature>
<evidence type="ECO:0000256" key="1">
    <source>
        <dbReference type="SAM" id="MobiDB-lite"/>
    </source>
</evidence>
<proteinExistence type="predicted"/>
<dbReference type="Gene3D" id="3.40.50.10190">
    <property type="entry name" value="BRCT domain"/>
    <property type="match status" value="1"/>
</dbReference>
<accession>A0AAN9UHM0</accession>